<dbReference type="EMBL" id="CCEJ010000014">
    <property type="protein sequence ID" value="CDR35172.1"/>
    <property type="molecule type" value="Genomic_DNA"/>
</dbReference>
<proteinExistence type="predicted"/>
<dbReference type="InterPro" id="IPR007825">
    <property type="entry name" value="Major_OMP_Legionella"/>
</dbReference>
<feature type="signal peptide" evidence="1">
    <location>
        <begin position="1"/>
        <end position="26"/>
    </location>
</feature>
<protein>
    <submittedName>
        <fullName evidence="2">Secreted protein</fullName>
    </submittedName>
</protein>
<dbReference type="OrthoDB" id="20745at2"/>
<evidence type="ECO:0000313" key="2">
    <source>
        <dbReference type="EMBL" id="CDR35172.1"/>
    </source>
</evidence>
<accession>A0A090D0U6</accession>
<dbReference type="eggNOG" id="ENOG50314DK">
    <property type="taxonomic scope" value="Bacteria"/>
</dbReference>
<dbReference type="AlphaFoldDB" id="A0A090D0U6"/>
<feature type="chain" id="PRO_5001853646" evidence="1">
    <location>
        <begin position="27"/>
        <end position="384"/>
    </location>
</feature>
<reference evidence="2" key="1">
    <citation type="submission" date="2013-12" db="EMBL/GenBank/DDBJ databases">
        <authorList>
            <person name="Linke B."/>
        </authorList>
    </citation>
    <scope>NUCLEOTIDE SEQUENCE [LARGE SCALE GENOMIC DNA]</scope>
    <source>
        <strain evidence="2">CRIB-18</strain>
    </source>
</reference>
<dbReference type="RefSeq" id="WP_053332046.1">
    <property type="nucleotide sequence ID" value="NZ_CCEJ010000014.1"/>
</dbReference>
<dbReference type="Proteomes" id="UP000031552">
    <property type="component" value="Unassembled WGS sequence"/>
</dbReference>
<evidence type="ECO:0000256" key="1">
    <source>
        <dbReference type="SAM" id="SignalP"/>
    </source>
</evidence>
<sequence>MKKNSLKLLPKALFVFFLCQGFKANANEFIQNYETPYEDYETAHQLDNIQGDSISAPDFNQPCRRFCLPCDLTLFGEIIFFKPSIDQSSYVISSIDNIFEGEFYPNGRRHLNPTNYRPALRLGFSTDLCNGFDSFDFTFTYFNANYSQSKQGFFLFDTIGWPGNGAQAPEDINYSGIAKTKDRFRYYTLEAVLSRHCITSCADNLYFFMGLQYANIEHKRKSTSFGDYPTSGDRRLVDNLLLVESNFWGIGPELGFNYQYVLPCSRSLEKHLSLFFNARASLLCSSSTAELSYNTQRTLNTEGIHVKNDHLWRVTPAFDARLGGSYEFSCFCMPSLLEIGYEWAWYNNCIDYITGYDVAFAGDSLDTFSNLSLHGPFIRLTVEY</sequence>
<organism evidence="2 3">
    <name type="scientific">Candidatus Criblamydia sequanensis CRIB-18</name>
    <dbReference type="NCBI Taxonomy" id="1437425"/>
    <lineage>
        <taxon>Bacteria</taxon>
        <taxon>Pseudomonadati</taxon>
        <taxon>Chlamydiota</taxon>
        <taxon>Chlamydiia</taxon>
        <taxon>Parachlamydiales</taxon>
        <taxon>Candidatus Criblamydiaceae</taxon>
        <taxon>Candidatus Criblamydia</taxon>
    </lineage>
</organism>
<evidence type="ECO:0000313" key="3">
    <source>
        <dbReference type="Proteomes" id="UP000031552"/>
    </source>
</evidence>
<comment type="caution">
    <text evidence="2">The sequence shown here is derived from an EMBL/GenBank/DDBJ whole genome shotgun (WGS) entry which is preliminary data.</text>
</comment>
<gene>
    <name evidence="2" type="ORF">CSEC_2366</name>
</gene>
<keyword evidence="3" id="KW-1185">Reference proteome</keyword>
<reference evidence="2" key="2">
    <citation type="submission" date="2014-09" db="EMBL/GenBank/DDBJ databases">
        <title>Criblamydia sequanensis harbors a mega-plasmid encoding arsenite resistance.</title>
        <authorList>
            <person name="Bertelli C."/>
            <person name="Goesmann A."/>
            <person name="Greub G."/>
        </authorList>
    </citation>
    <scope>NUCLEOTIDE SEQUENCE [LARGE SCALE GENOMIC DNA]</scope>
    <source>
        <strain evidence="2">CRIB-18</strain>
    </source>
</reference>
<dbReference type="Pfam" id="PF05150">
    <property type="entry name" value="Legionella_OMP"/>
    <property type="match status" value="1"/>
</dbReference>
<keyword evidence="1" id="KW-0732">Signal</keyword>
<name>A0A090D0U6_9BACT</name>